<evidence type="ECO:0000313" key="1">
    <source>
        <dbReference type="EMBL" id="KAK9128284.1"/>
    </source>
</evidence>
<dbReference type="AlphaFoldDB" id="A0AAP0J6E4"/>
<name>A0AAP0J6E4_9MAGN</name>
<sequence length="94" mass="10981">MMFISELLEKRSVQQVLAYKIQPLRSLSYIDLNEIISFFSRLACTNLENDLKDMTIRHTSIKKYNIPQLRASESKYELLELQPEQWSGLTGIEA</sequence>
<reference evidence="1 2" key="1">
    <citation type="submission" date="2024-01" db="EMBL/GenBank/DDBJ databases">
        <title>Genome assemblies of Stephania.</title>
        <authorList>
            <person name="Yang L."/>
        </authorList>
    </citation>
    <scope>NUCLEOTIDE SEQUENCE [LARGE SCALE GENOMIC DNA]</scope>
    <source>
        <strain evidence="1">YNDBR</strain>
        <tissue evidence="1">Leaf</tissue>
    </source>
</reference>
<gene>
    <name evidence="1" type="ORF">Syun_017081</name>
</gene>
<proteinExistence type="predicted"/>
<organism evidence="1 2">
    <name type="scientific">Stephania yunnanensis</name>
    <dbReference type="NCBI Taxonomy" id="152371"/>
    <lineage>
        <taxon>Eukaryota</taxon>
        <taxon>Viridiplantae</taxon>
        <taxon>Streptophyta</taxon>
        <taxon>Embryophyta</taxon>
        <taxon>Tracheophyta</taxon>
        <taxon>Spermatophyta</taxon>
        <taxon>Magnoliopsida</taxon>
        <taxon>Ranunculales</taxon>
        <taxon>Menispermaceae</taxon>
        <taxon>Menispermoideae</taxon>
        <taxon>Cissampelideae</taxon>
        <taxon>Stephania</taxon>
    </lineage>
</organism>
<dbReference type="EMBL" id="JBBNAF010000007">
    <property type="protein sequence ID" value="KAK9128284.1"/>
    <property type="molecule type" value="Genomic_DNA"/>
</dbReference>
<keyword evidence="2" id="KW-1185">Reference proteome</keyword>
<protein>
    <submittedName>
        <fullName evidence="1">Uncharacterized protein</fullName>
    </submittedName>
</protein>
<accession>A0AAP0J6E4</accession>
<dbReference type="Proteomes" id="UP001420932">
    <property type="component" value="Unassembled WGS sequence"/>
</dbReference>
<evidence type="ECO:0000313" key="2">
    <source>
        <dbReference type="Proteomes" id="UP001420932"/>
    </source>
</evidence>
<comment type="caution">
    <text evidence="1">The sequence shown here is derived from an EMBL/GenBank/DDBJ whole genome shotgun (WGS) entry which is preliminary data.</text>
</comment>